<proteinExistence type="inferred from homology"/>
<dbReference type="PANTHER" id="PTHR21071:SF4">
    <property type="entry name" value="UDP-N-ACETYLENOLPYRUVOYLGLUCOSAMINE REDUCTASE"/>
    <property type="match status" value="1"/>
</dbReference>
<dbReference type="NCBIfam" id="NF000755">
    <property type="entry name" value="PRK00046.1"/>
    <property type="match status" value="1"/>
</dbReference>
<comment type="function">
    <text evidence="2 20">Cell wall formation.</text>
</comment>
<evidence type="ECO:0000256" key="18">
    <source>
        <dbReference type="ARBA" id="ARBA00031026"/>
    </source>
</evidence>
<dbReference type="SUPFAM" id="SSF56176">
    <property type="entry name" value="FAD-binding/transporter-associated domain-like"/>
    <property type="match status" value="1"/>
</dbReference>
<dbReference type="InterPro" id="IPR036318">
    <property type="entry name" value="FAD-bd_PCMH-like_sf"/>
</dbReference>
<dbReference type="EMBL" id="CP109965">
    <property type="protein sequence ID" value="WAJ70642.1"/>
    <property type="molecule type" value="Genomic_DNA"/>
</dbReference>
<evidence type="ECO:0000256" key="7">
    <source>
        <dbReference type="ARBA" id="ARBA00015188"/>
    </source>
</evidence>
<evidence type="ECO:0000256" key="17">
    <source>
        <dbReference type="ARBA" id="ARBA00023316"/>
    </source>
</evidence>
<evidence type="ECO:0000256" key="19">
    <source>
        <dbReference type="ARBA" id="ARBA00048914"/>
    </source>
</evidence>
<dbReference type="Gene3D" id="3.30.465.10">
    <property type="match status" value="1"/>
</dbReference>
<dbReference type="Gene3D" id="3.90.78.10">
    <property type="entry name" value="UDP-N-acetylenolpyruvoylglucosamine reductase, C-terminal domain"/>
    <property type="match status" value="1"/>
</dbReference>
<evidence type="ECO:0000256" key="13">
    <source>
        <dbReference type="ARBA" id="ARBA00022960"/>
    </source>
</evidence>
<feature type="domain" description="FAD-binding PCMH-type" evidence="21">
    <location>
        <begin position="10"/>
        <end position="174"/>
    </location>
</feature>
<comment type="similarity">
    <text evidence="5 20">Belongs to the MurB family.</text>
</comment>
<evidence type="ECO:0000256" key="15">
    <source>
        <dbReference type="ARBA" id="ARBA00023002"/>
    </source>
</evidence>
<keyword evidence="16 20" id="KW-0131">Cell cycle</keyword>
<keyword evidence="14 20" id="KW-0573">Peptidoglycan synthesis</keyword>
<evidence type="ECO:0000256" key="9">
    <source>
        <dbReference type="ARBA" id="ARBA00022618"/>
    </source>
</evidence>
<feature type="active site" description="Proton donor" evidence="20">
    <location>
        <position position="218"/>
    </location>
</feature>
<keyword evidence="8 20" id="KW-0963">Cytoplasm</keyword>
<evidence type="ECO:0000256" key="6">
    <source>
        <dbReference type="ARBA" id="ARBA00012518"/>
    </source>
</evidence>
<evidence type="ECO:0000256" key="11">
    <source>
        <dbReference type="ARBA" id="ARBA00022827"/>
    </source>
</evidence>
<dbReference type="NCBIfam" id="TIGR00179">
    <property type="entry name" value="murB"/>
    <property type="match status" value="1"/>
</dbReference>
<dbReference type="Pfam" id="PF01565">
    <property type="entry name" value="FAD_binding_4"/>
    <property type="match status" value="1"/>
</dbReference>
<feature type="active site" evidence="20">
    <location>
        <position position="314"/>
    </location>
</feature>
<dbReference type="RefSeq" id="WP_268074992.1">
    <property type="nucleotide sequence ID" value="NZ_CP109965.1"/>
</dbReference>
<keyword evidence="13 20" id="KW-0133">Cell shape</keyword>
<evidence type="ECO:0000256" key="12">
    <source>
        <dbReference type="ARBA" id="ARBA00022857"/>
    </source>
</evidence>
<comment type="pathway">
    <text evidence="4 20">Cell wall biogenesis; peptidoglycan biosynthesis.</text>
</comment>
<protein>
    <recommendedName>
        <fullName evidence="7 20">UDP-N-acetylenolpyruvoylglucosamine reductase</fullName>
        <ecNumber evidence="6 20">1.3.1.98</ecNumber>
    </recommendedName>
    <alternativeName>
        <fullName evidence="18 20">UDP-N-acetylmuramate dehydrogenase</fullName>
    </alternativeName>
</protein>
<evidence type="ECO:0000256" key="2">
    <source>
        <dbReference type="ARBA" id="ARBA00003921"/>
    </source>
</evidence>
<evidence type="ECO:0000313" key="22">
    <source>
        <dbReference type="EMBL" id="WAJ70642.1"/>
    </source>
</evidence>
<dbReference type="InterPro" id="IPR036635">
    <property type="entry name" value="MurB_C_sf"/>
</dbReference>
<organism evidence="22 23">
    <name type="scientific">Catenovulum adriaticum</name>
    <dbReference type="NCBI Taxonomy" id="2984846"/>
    <lineage>
        <taxon>Bacteria</taxon>
        <taxon>Pseudomonadati</taxon>
        <taxon>Pseudomonadota</taxon>
        <taxon>Gammaproteobacteria</taxon>
        <taxon>Alteromonadales</taxon>
        <taxon>Alteromonadaceae</taxon>
        <taxon>Catenovulum</taxon>
    </lineage>
</organism>
<dbReference type="PROSITE" id="PS51387">
    <property type="entry name" value="FAD_PCMH"/>
    <property type="match status" value="1"/>
</dbReference>
<evidence type="ECO:0000256" key="3">
    <source>
        <dbReference type="ARBA" id="ARBA00004496"/>
    </source>
</evidence>
<accession>A0ABY7AM60</accession>
<dbReference type="InterPro" id="IPR011601">
    <property type="entry name" value="MurB_C"/>
</dbReference>
<dbReference type="GO" id="GO:0008762">
    <property type="term" value="F:UDP-N-acetylmuramate dehydrogenase activity"/>
    <property type="evidence" value="ECO:0007669"/>
    <property type="project" value="UniProtKB-EC"/>
</dbReference>
<dbReference type="PANTHER" id="PTHR21071">
    <property type="entry name" value="UDP-N-ACETYLENOLPYRUVOYLGLUCOSAMINE REDUCTASE"/>
    <property type="match status" value="1"/>
</dbReference>
<dbReference type="InterPro" id="IPR016169">
    <property type="entry name" value="FAD-bd_PCMH_sub2"/>
</dbReference>
<keyword evidence="15 20" id="KW-0560">Oxidoreductase</keyword>
<dbReference type="Pfam" id="PF02873">
    <property type="entry name" value="MurB_C"/>
    <property type="match status" value="1"/>
</dbReference>
<dbReference type="Proteomes" id="UP001163726">
    <property type="component" value="Chromosome"/>
</dbReference>
<evidence type="ECO:0000313" key="23">
    <source>
        <dbReference type="Proteomes" id="UP001163726"/>
    </source>
</evidence>
<keyword evidence="17 20" id="KW-0961">Cell wall biogenesis/degradation</keyword>
<dbReference type="InterPro" id="IPR006094">
    <property type="entry name" value="Oxid_FAD_bind_N"/>
</dbReference>
<evidence type="ECO:0000256" key="5">
    <source>
        <dbReference type="ARBA" id="ARBA00010485"/>
    </source>
</evidence>
<dbReference type="EC" id="1.3.1.98" evidence="6 20"/>
<evidence type="ECO:0000256" key="10">
    <source>
        <dbReference type="ARBA" id="ARBA00022630"/>
    </source>
</evidence>
<keyword evidence="9 20" id="KW-0132">Cell division</keyword>
<keyword evidence="11 20" id="KW-0274">FAD</keyword>
<comment type="subcellular location">
    <subcellularLocation>
        <location evidence="3 20">Cytoplasm</location>
    </subcellularLocation>
</comment>
<comment type="catalytic activity">
    <reaction evidence="19 20">
        <text>UDP-N-acetyl-alpha-D-muramate + NADP(+) = UDP-N-acetyl-3-O-(1-carboxyvinyl)-alpha-D-glucosamine + NADPH + H(+)</text>
        <dbReference type="Rhea" id="RHEA:12248"/>
        <dbReference type="ChEBI" id="CHEBI:15378"/>
        <dbReference type="ChEBI" id="CHEBI:57783"/>
        <dbReference type="ChEBI" id="CHEBI:58349"/>
        <dbReference type="ChEBI" id="CHEBI:68483"/>
        <dbReference type="ChEBI" id="CHEBI:70757"/>
        <dbReference type="EC" id="1.3.1.98"/>
    </reaction>
</comment>
<dbReference type="HAMAP" id="MF_00037">
    <property type="entry name" value="MurB"/>
    <property type="match status" value="1"/>
</dbReference>
<comment type="cofactor">
    <cofactor evidence="1 20">
        <name>FAD</name>
        <dbReference type="ChEBI" id="CHEBI:57692"/>
    </cofactor>
</comment>
<keyword evidence="23" id="KW-1185">Reference proteome</keyword>
<evidence type="ECO:0000256" key="4">
    <source>
        <dbReference type="ARBA" id="ARBA00004752"/>
    </source>
</evidence>
<dbReference type="InterPro" id="IPR003170">
    <property type="entry name" value="MurB"/>
</dbReference>
<name>A0ABY7AM60_9ALTE</name>
<sequence length="340" mass="37568">MFSVSNSFGLSVNTRQFIHWPDHADVFDPSQPFLIVGAGSNLLFIDPEYQGQIVTASDQTFSYSESDAHYIVTLGASLNWHHTVERLIKLGMFGLENLALIPGTVGAAPVQNIGAYGVEFSQFCSSVTGIDLITGQSQTLLRTDCHFDYRDSIFKHQLNDRFLITQVKLALPKHWQPNLSYGPLQKLSNPSAKNIFETVCQVRQTKLPDPKQLGNAGSFFKNPVIDSQLFAKLQLTDPDIPNYPQANGQVKIAAGYLIERAGLKGTSYKQAKVHQNQALVLVNQGGASGEQICYLAAKVRQKVFEAYQIRLSPEVRFIGKTSEIDSEALLESLMSTGQVK</sequence>
<dbReference type="InterPro" id="IPR016166">
    <property type="entry name" value="FAD-bd_PCMH"/>
</dbReference>
<keyword evidence="12 20" id="KW-0521">NADP</keyword>
<evidence type="ECO:0000256" key="16">
    <source>
        <dbReference type="ARBA" id="ARBA00023306"/>
    </source>
</evidence>
<keyword evidence="10 20" id="KW-0285">Flavoprotein</keyword>
<evidence type="ECO:0000256" key="14">
    <source>
        <dbReference type="ARBA" id="ARBA00022984"/>
    </source>
</evidence>
<evidence type="ECO:0000256" key="20">
    <source>
        <dbReference type="HAMAP-Rule" id="MF_00037"/>
    </source>
</evidence>
<dbReference type="SUPFAM" id="SSF56194">
    <property type="entry name" value="Uridine diphospho-N-Acetylenolpyruvylglucosamine reductase, MurB, C-terminal domain"/>
    <property type="match status" value="1"/>
</dbReference>
<feature type="active site" evidence="20">
    <location>
        <position position="150"/>
    </location>
</feature>
<evidence type="ECO:0000259" key="21">
    <source>
        <dbReference type="PROSITE" id="PS51387"/>
    </source>
</evidence>
<evidence type="ECO:0000256" key="8">
    <source>
        <dbReference type="ARBA" id="ARBA00022490"/>
    </source>
</evidence>
<reference evidence="22" key="1">
    <citation type="submission" date="2022-10" db="EMBL/GenBank/DDBJ databases">
        <title>Catenovulum adriacola sp. nov. isolated in the Harbour of Susak.</title>
        <authorList>
            <person name="Schoch T."/>
            <person name="Reich S.J."/>
            <person name="Stoeferle S."/>
            <person name="Flaiz M."/>
            <person name="Kazda M."/>
            <person name="Riedel C.U."/>
            <person name="Duerre P."/>
        </authorList>
    </citation>
    <scope>NUCLEOTIDE SEQUENCE</scope>
    <source>
        <strain evidence="22">TS8</strain>
    </source>
</reference>
<gene>
    <name evidence="20 22" type="primary">murB</name>
    <name evidence="22" type="ORF">OLW01_02155</name>
</gene>
<evidence type="ECO:0000256" key="1">
    <source>
        <dbReference type="ARBA" id="ARBA00001974"/>
    </source>
</evidence>